<dbReference type="Proteomes" id="UP001162891">
    <property type="component" value="Chromosome"/>
</dbReference>
<accession>A0ABM7WNJ7</accession>
<evidence type="ECO:0000313" key="4">
    <source>
        <dbReference type="EMBL" id="BDG01038.1"/>
    </source>
</evidence>
<name>A0ABM7WNJ7_9BACT</name>
<proteinExistence type="predicted"/>
<dbReference type="InterPro" id="IPR007844">
    <property type="entry name" value="AsmA"/>
</dbReference>
<keyword evidence="5" id="KW-1185">Reference proteome</keyword>
<feature type="domain" description="AsmA" evidence="3">
    <location>
        <begin position="502"/>
        <end position="715"/>
    </location>
</feature>
<feature type="coiled-coil region" evidence="1">
    <location>
        <begin position="847"/>
        <end position="874"/>
    </location>
</feature>
<feature type="region of interest" description="Disordered" evidence="2">
    <location>
        <begin position="142"/>
        <end position="164"/>
    </location>
</feature>
<protein>
    <recommendedName>
        <fullName evidence="3">AsmA domain-containing protein</fullName>
    </recommendedName>
</protein>
<evidence type="ECO:0000313" key="5">
    <source>
        <dbReference type="Proteomes" id="UP001162891"/>
    </source>
</evidence>
<dbReference type="PANTHER" id="PTHR30441:SF4">
    <property type="entry name" value="PROTEIN ASMA"/>
    <property type="match status" value="1"/>
</dbReference>
<dbReference type="Pfam" id="PF05170">
    <property type="entry name" value="AsmA"/>
    <property type="match status" value="1"/>
</dbReference>
<feature type="compositionally biased region" description="Basic and acidic residues" evidence="2">
    <location>
        <begin position="142"/>
        <end position="153"/>
    </location>
</feature>
<dbReference type="InterPro" id="IPR008023">
    <property type="entry name" value="DUF748"/>
</dbReference>
<dbReference type="EMBL" id="AP025591">
    <property type="protein sequence ID" value="BDG01038.1"/>
    <property type="molecule type" value="Genomic_DNA"/>
</dbReference>
<dbReference type="InterPro" id="IPR052894">
    <property type="entry name" value="AsmA-related"/>
</dbReference>
<dbReference type="PANTHER" id="PTHR30441">
    <property type="entry name" value="DUF748 DOMAIN-CONTAINING PROTEIN"/>
    <property type="match status" value="1"/>
</dbReference>
<organism evidence="4 5">
    <name type="scientific">Anaeromyxobacter oryzae</name>
    <dbReference type="NCBI Taxonomy" id="2918170"/>
    <lineage>
        <taxon>Bacteria</taxon>
        <taxon>Pseudomonadati</taxon>
        <taxon>Myxococcota</taxon>
        <taxon>Myxococcia</taxon>
        <taxon>Myxococcales</taxon>
        <taxon>Cystobacterineae</taxon>
        <taxon>Anaeromyxobacteraceae</taxon>
        <taxon>Anaeromyxobacter</taxon>
    </lineage>
</organism>
<evidence type="ECO:0000259" key="3">
    <source>
        <dbReference type="Pfam" id="PF05170"/>
    </source>
</evidence>
<dbReference type="Pfam" id="PF05359">
    <property type="entry name" value="DUF748"/>
    <property type="match status" value="1"/>
</dbReference>
<reference evidence="5" key="1">
    <citation type="journal article" date="2022" name="Int. J. Syst. Evol. Microbiol.">
        <title>Anaeromyxobacter oryzae sp. nov., Anaeromyxobacter diazotrophicus sp. nov. and Anaeromyxobacter paludicola sp. nov., isolated from paddy soils.</title>
        <authorList>
            <person name="Itoh H."/>
            <person name="Xu Z."/>
            <person name="Mise K."/>
            <person name="Masuda Y."/>
            <person name="Ushijima N."/>
            <person name="Hayakawa C."/>
            <person name="Shiratori Y."/>
            <person name="Senoo K."/>
        </authorList>
    </citation>
    <scope>NUCLEOTIDE SEQUENCE [LARGE SCALE GENOMIC DNA]</scope>
    <source>
        <strain evidence="5">Red232</strain>
    </source>
</reference>
<evidence type="ECO:0000256" key="2">
    <source>
        <dbReference type="SAM" id="MobiDB-lite"/>
    </source>
</evidence>
<keyword evidence="1" id="KW-0175">Coiled coil</keyword>
<dbReference type="RefSeq" id="WP_248357399.1">
    <property type="nucleotide sequence ID" value="NZ_AP025591.1"/>
</dbReference>
<evidence type="ECO:0000256" key="1">
    <source>
        <dbReference type="SAM" id="Coils"/>
    </source>
</evidence>
<sequence>MSEPRTRRRWPRILLAVLAVLVVLVVVGVLALDRILLSQVRKQAAALSGDLGRPVAVDDVSTKLLGGLGVKVSGVSVGAGPGEELPVLQLRRAEVKADLLRAVLSGGKDVVVREAVVEGLRVNVVKLPDGTTNLEKVSKALEERSAREGKPAEPAKPAGEAKPADLSRIRIDRAAVENARIAFVDRTVPGAKELYVDDLDVEVKDLRAGQPLEVVVKAAVLAQAQNLELRVKAAPLPASLQPTPETITLKVQPIDLDPLAPFLPASAGFRGGRFAADLQVALGAAVPGGQGKTRVQGGFQATQLAFAGQEGGRKLDASLAADLEADAGAGDLSIAKLELAAGPVTITGHGRASGLKGNAPRVEGLELVAHGLDVAALQAYYPPLRKQLGGAVVAGPIGLSVRGAGTGEAQALELRVDLGPVRLSIPKQLEKAAGTPASLVARADAAQGGDRVRFDATLDLGGVDLRPGGTVAKKPGDALALKLAGSYRAAGGGKDVDLSTVDANLLGDHLTGRAKVALGGTPAKPTTRFDAELAGDRLDLDRLLIPKPKAEPAKGAEAPSKPLDPKVFAGLSGVARMRLGAFRMEGVTATDVAVTMRVEEDTITLDEARLVAFGGNVSAKGTQVRLAHPEAPFKVVASLKGVQGEDVLGLFSKRKVLGGTLDAAVELGGTGMKAGDLAKNVTGALQGNLRGGSFYGKDLVASVAQPLAAKLPFAAGKVPEGGATKLGKELPFSFKIADGIARLDKPLKVDTGQGGLTVDGGVKLDGTLEMPATLALAPELIARLTGGRAKPTTPIPVGFRISGPAWNPRLDGLSLDAAVQAIVKEAAAGALGKAIGVGAGSVDETAAKKKAEAEARAREEADAARKKVEDEARKRLKGLFGK</sequence>
<gene>
    <name evidence="4" type="ORF">AMOR_00340</name>
</gene>